<dbReference type="Proteomes" id="UP000014629">
    <property type="component" value="Unassembled WGS sequence"/>
</dbReference>
<feature type="compositionally biased region" description="Basic and acidic residues" evidence="1">
    <location>
        <begin position="194"/>
        <end position="225"/>
    </location>
</feature>
<proteinExistence type="predicted"/>
<comment type="caution">
    <text evidence="2">The sequence shown here is derived from an EMBL/GenBank/DDBJ whole genome shotgun (WGS) entry which is preliminary data.</text>
</comment>
<keyword evidence="3" id="KW-1185">Reference proteome</keyword>
<reference evidence="2 3" key="1">
    <citation type="submission" date="2013-02" db="EMBL/GenBank/DDBJ databases">
        <title>Draft Genome Sequence of Streptomyces aurantiacus, Which Produces Setomimycin.</title>
        <authorList>
            <person name="Gruening B.A."/>
            <person name="Praeg A."/>
            <person name="Erxleben A."/>
            <person name="Guenther S."/>
            <person name="Mueller M."/>
        </authorList>
    </citation>
    <scope>NUCLEOTIDE SEQUENCE [LARGE SCALE GENOMIC DNA]</scope>
    <source>
        <strain evidence="2 3">JA 4570</strain>
    </source>
</reference>
<dbReference type="AlphaFoldDB" id="S3ZPV6"/>
<accession>S3ZPV6</accession>
<gene>
    <name evidence="2" type="ORF">STRAU_1709</name>
</gene>
<name>S3ZPV6_9ACTN</name>
<feature type="region of interest" description="Disordered" evidence="1">
    <location>
        <begin position="240"/>
        <end position="262"/>
    </location>
</feature>
<dbReference type="EMBL" id="AOPZ01000066">
    <property type="protein sequence ID" value="EPH45233.1"/>
    <property type="molecule type" value="Genomic_DNA"/>
</dbReference>
<sequence>MCDEAGNAPPIGHMLDLQPHIVRSDPADEFSAARVRNGVRVDAWATPGIQVPPRHAVTLKEFVEGMHGCLCTAVSAGEAIAGGVEGGRTPRSVLEVIEFDTAARNENRCSAQHALGLDPVERHAAGEEAARVLRQPLKEVGRAQVRRGNVGVHWFGACRFGMPELDGLHHARHSGRGFGDSLPLCDGQALAERPDHHEDGEADAIEPRDVRHPGDAVARESRGDKIPGFVGGTHTMCAFPEDLPHASTSVSDSASDEDDPIT</sequence>
<feature type="region of interest" description="Disordered" evidence="1">
    <location>
        <begin position="194"/>
        <end position="226"/>
    </location>
</feature>
<evidence type="ECO:0000256" key="1">
    <source>
        <dbReference type="SAM" id="MobiDB-lite"/>
    </source>
</evidence>
<evidence type="ECO:0000313" key="3">
    <source>
        <dbReference type="Proteomes" id="UP000014629"/>
    </source>
</evidence>
<evidence type="ECO:0000313" key="2">
    <source>
        <dbReference type="EMBL" id="EPH45233.1"/>
    </source>
</evidence>
<protein>
    <submittedName>
        <fullName evidence="2">Uncharacterized protein</fullName>
    </submittedName>
</protein>
<organism evidence="2 3">
    <name type="scientific">Streptomyces aurantiacus JA 4570</name>
    <dbReference type="NCBI Taxonomy" id="1286094"/>
    <lineage>
        <taxon>Bacteria</taxon>
        <taxon>Bacillati</taxon>
        <taxon>Actinomycetota</taxon>
        <taxon>Actinomycetes</taxon>
        <taxon>Kitasatosporales</taxon>
        <taxon>Streptomycetaceae</taxon>
        <taxon>Streptomyces</taxon>
        <taxon>Streptomyces aurantiacus group</taxon>
    </lineage>
</organism>